<dbReference type="SUPFAM" id="SSF51658">
    <property type="entry name" value="Xylose isomerase-like"/>
    <property type="match status" value="1"/>
</dbReference>
<dbReference type="Pfam" id="PF01261">
    <property type="entry name" value="AP_endonuc_2"/>
    <property type="match status" value="1"/>
</dbReference>
<evidence type="ECO:0000256" key="8">
    <source>
        <dbReference type="ARBA" id="ARBA00022723"/>
    </source>
</evidence>
<dbReference type="Gene3D" id="3.20.20.150">
    <property type="entry name" value="Divalent-metal-dependent TIM barrel enzymes"/>
    <property type="match status" value="1"/>
</dbReference>
<proteinExistence type="inferred from homology"/>
<keyword evidence="10 12" id="KW-0119">Carbohydrate metabolism</keyword>
<feature type="active site" evidence="12">
    <location>
        <position position="103"/>
    </location>
</feature>
<name>A0A1I3MTA9_9BURK</name>
<reference evidence="16 17" key="1">
    <citation type="submission" date="2016-10" db="EMBL/GenBank/DDBJ databases">
        <authorList>
            <person name="de Groot N.N."/>
        </authorList>
    </citation>
    <scope>NUCLEOTIDE SEQUENCE [LARGE SCALE GENOMIC DNA]</scope>
    <source>
        <strain evidence="16 17">LMG 23650</strain>
    </source>
</reference>
<dbReference type="Proteomes" id="UP000199548">
    <property type="component" value="Unassembled WGS sequence"/>
</dbReference>
<dbReference type="STRING" id="420953.SAMN05192543_105100"/>
<feature type="active site" evidence="12">
    <location>
        <position position="100"/>
    </location>
</feature>
<dbReference type="PROSITE" id="PS51415">
    <property type="entry name" value="XYLOSE_ISOMERASE"/>
    <property type="match status" value="1"/>
</dbReference>
<accession>A0A1I3MTA9</accession>
<keyword evidence="8 12" id="KW-0479">Metal-binding</keyword>
<dbReference type="EMBL" id="FOQU01000005">
    <property type="protein sequence ID" value="SFJ00207.1"/>
    <property type="molecule type" value="Genomic_DNA"/>
</dbReference>
<dbReference type="InterPro" id="IPR013452">
    <property type="entry name" value="Xylose_isom_bac"/>
</dbReference>
<dbReference type="OrthoDB" id="9763981at2"/>
<dbReference type="NCBIfam" id="TIGR02630">
    <property type="entry name" value="xylose_isom_A"/>
    <property type="match status" value="1"/>
</dbReference>
<evidence type="ECO:0000256" key="11">
    <source>
        <dbReference type="ARBA" id="ARBA00033659"/>
    </source>
</evidence>
<dbReference type="RefSeq" id="WP_091013214.1">
    <property type="nucleotide sequence ID" value="NZ_CP041745.1"/>
</dbReference>
<comment type="subcellular location">
    <subcellularLocation>
        <location evidence="1 12 14">Cytoplasm</location>
    </subcellularLocation>
</comment>
<evidence type="ECO:0000313" key="17">
    <source>
        <dbReference type="Proteomes" id="UP000199548"/>
    </source>
</evidence>
<comment type="cofactor">
    <cofactor evidence="12">
        <name>Mg(2+)</name>
        <dbReference type="ChEBI" id="CHEBI:18420"/>
    </cofactor>
    <text evidence="12">Binds 2 magnesium ions per subunit.</text>
</comment>
<evidence type="ECO:0000259" key="15">
    <source>
        <dbReference type="Pfam" id="PF01261"/>
    </source>
</evidence>
<dbReference type="GO" id="GO:0009045">
    <property type="term" value="F:xylose isomerase activity"/>
    <property type="evidence" value="ECO:0007669"/>
    <property type="project" value="UniProtKB-UniRule"/>
</dbReference>
<keyword evidence="7 12" id="KW-0859">Xylose metabolism</keyword>
<dbReference type="GO" id="GO:0042732">
    <property type="term" value="P:D-xylose metabolic process"/>
    <property type="evidence" value="ECO:0007669"/>
    <property type="project" value="UniProtKB-UniRule"/>
</dbReference>
<evidence type="ECO:0000256" key="2">
    <source>
        <dbReference type="ARBA" id="ARBA00005765"/>
    </source>
</evidence>
<dbReference type="NCBIfam" id="NF003998">
    <property type="entry name" value="PRK05474.1"/>
    <property type="match status" value="1"/>
</dbReference>
<sequence>MSYFEHIQPIHYEGPDSDNPLAFHHYDKAKMVLGKTLEAHLRIAVCYWHTFVWPGADVFGHGAFRRPWHEPGDAMERAKQKADAAFELFTKLGTPYYTFHDTDASPEGRNLKEYSENFARMVDYLARKQQDSGVGLLWGTANLFSHPRYAAGAATNPNPEVFAFAAAQVRHALDATHQLGGENYVLWGGREGYDTLLNTELSREREQFARFLHMVVEHAHRIGFKGTLLIEPKPQEPTKHQYDYDVATVHGFLTQYGLQNEIRVNIEANHATLAGHSFHHEIATAFALGVFGSVDANRGDPQNGWDTDQFPNSVEELTLAFYEILRHGGFTTGGMNFDAKVRRQSIDAEDLFYGHIGAIDNLALAVERAAKLIEHDRLEQFRQQRYAGWDTEFGRKILAGGYSLTSLASDALARGLDPQHASGRQEYLESVVNQAIYGGH</sequence>
<dbReference type="InterPro" id="IPR001998">
    <property type="entry name" value="Xylose_isomerase"/>
</dbReference>
<dbReference type="InterPro" id="IPR013022">
    <property type="entry name" value="Xyl_isomerase-like_TIM-brl"/>
</dbReference>
<feature type="binding site" evidence="12">
    <location>
        <position position="270"/>
    </location>
    <ligand>
        <name>Mg(2+)</name>
        <dbReference type="ChEBI" id="CHEBI:18420"/>
        <label>2</label>
    </ligand>
</feature>
<feature type="binding site" evidence="12">
    <location>
        <position position="306"/>
    </location>
    <ligand>
        <name>Mg(2+)</name>
        <dbReference type="ChEBI" id="CHEBI:18420"/>
        <label>2</label>
    </ligand>
</feature>
<organism evidence="16 17">
    <name type="scientific">Paraburkholderia megapolitana</name>
    <dbReference type="NCBI Taxonomy" id="420953"/>
    <lineage>
        <taxon>Bacteria</taxon>
        <taxon>Pseudomonadati</taxon>
        <taxon>Pseudomonadota</taxon>
        <taxon>Betaproteobacteria</taxon>
        <taxon>Burkholderiales</taxon>
        <taxon>Burkholderiaceae</taxon>
        <taxon>Paraburkholderia</taxon>
    </lineage>
</organism>
<evidence type="ECO:0000256" key="1">
    <source>
        <dbReference type="ARBA" id="ARBA00004496"/>
    </source>
</evidence>
<feature type="binding site" evidence="12">
    <location>
        <position position="308"/>
    </location>
    <ligand>
        <name>Mg(2+)</name>
        <dbReference type="ChEBI" id="CHEBI:18420"/>
        <label>2</label>
    </ligand>
</feature>
<dbReference type="GO" id="GO:0000287">
    <property type="term" value="F:magnesium ion binding"/>
    <property type="evidence" value="ECO:0007669"/>
    <property type="project" value="UniProtKB-UniRule"/>
</dbReference>
<dbReference type="EC" id="5.3.1.5" evidence="4 12"/>
<dbReference type="PRINTS" id="PR00688">
    <property type="entry name" value="XYLOSISMRASE"/>
</dbReference>
<evidence type="ECO:0000256" key="9">
    <source>
        <dbReference type="ARBA" id="ARBA00023235"/>
    </source>
</evidence>
<comment type="catalytic activity">
    <reaction evidence="11 12 13">
        <text>alpha-D-xylose = alpha-D-xylulofuranose</text>
        <dbReference type="Rhea" id="RHEA:22816"/>
        <dbReference type="ChEBI" id="CHEBI:28518"/>
        <dbReference type="ChEBI" id="CHEBI:188998"/>
        <dbReference type="EC" id="5.3.1.5"/>
    </reaction>
</comment>
<evidence type="ECO:0000256" key="4">
    <source>
        <dbReference type="ARBA" id="ARBA00011958"/>
    </source>
</evidence>
<dbReference type="PANTHER" id="PTHR48408:SF1">
    <property type="entry name" value="XYLOSE ISOMERASE"/>
    <property type="match status" value="1"/>
</dbReference>
<feature type="binding site" evidence="12">
    <location>
        <position position="267"/>
    </location>
    <ligand>
        <name>Mg(2+)</name>
        <dbReference type="ChEBI" id="CHEBI:18420"/>
        <label>1</label>
    </ligand>
</feature>
<feature type="binding site" evidence="12">
    <location>
        <position position="231"/>
    </location>
    <ligand>
        <name>Mg(2+)</name>
        <dbReference type="ChEBI" id="CHEBI:18420"/>
        <label>1</label>
    </ligand>
</feature>
<feature type="binding site" evidence="12">
    <location>
        <position position="338"/>
    </location>
    <ligand>
        <name>Mg(2+)</name>
        <dbReference type="ChEBI" id="CHEBI:18420"/>
        <label>1</label>
    </ligand>
</feature>
<feature type="binding site" evidence="12">
    <location>
        <position position="295"/>
    </location>
    <ligand>
        <name>Mg(2+)</name>
        <dbReference type="ChEBI" id="CHEBI:18420"/>
        <label>1</label>
    </ligand>
</feature>
<gene>
    <name evidence="12" type="primary">xylA</name>
    <name evidence="16" type="ORF">SAMN05192543_105100</name>
</gene>
<evidence type="ECO:0000313" key="16">
    <source>
        <dbReference type="EMBL" id="SFJ00207.1"/>
    </source>
</evidence>
<protein>
    <recommendedName>
        <fullName evidence="5 12">Xylose isomerase</fullName>
        <ecNumber evidence="4 12">5.3.1.5</ecNumber>
    </recommendedName>
</protein>
<evidence type="ECO:0000256" key="13">
    <source>
        <dbReference type="RuleBase" id="RU000609"/>
    </source>
</evidence>
<evidence type="ECO:0000256" key="10">
    <source>
        <dbReference type="ARBA" id="ARBA00023277"/>
    </source>
</evidence>
<keyword evidence="9 12" id="KW-0413">Isomerase</keyword>
<feature type="binding site" evidence="12">
    <location>
        <position position="267"/>
    </location>
    <ligand>
        <name>Mg(2+)</name>
        <dbReference type="ChEBI" id="CHEBI:18420"/>
        <label>2</label>
    </ligand>
</feature>
<keyword evidence="17" id="KW-1185">Reference proteome</keyword>
<dbReference type="AlphaFoldDB" id="A0A1I3MTA9"/>
<dbReference type="InterPro" id="IPR036237">
    <property type="entry name" value="Xyl_isomerase-like_sf"/>
</dbReference>
<feature type="domain" description="Xylose isomerase-like TIM barrel" evidence="15">
    <location>
        <begin position="148"/>
        <end position="285"/>
    </location>
</feature>
<evidence type="ECO:0000256" key="3">
    <source>
        <dbReference type="ARBA" id="ARBA00011881"/>
    </source>
</evidence>
<evidence type="ECO:0000256" key="12">
    <source>
        <dbReference type="HAMAP-Rule" id="MF_00455"/>
    </source>
</evidence>
<dbReference type="HAMAP" id="MF_00455">
    <property type="entry name" value="Xylose_isom_A"/>
    <property type="match status" value="1"/>
</dbReference>
<evidence type="ECO:0000256" key="14">
    <source>
        <dbReference type="RuleBase" id="RU000610"/>
    </source>
</evidence>
<dbReference type="FunFam" id="3.20.20.150:FF:000002">
    <property type="entry name" value="Xylose isomerase"/>
    <property type="match status" value="1"/>
</dbReference>
<dbReference type="GO" id="GO:0005737">
    <property type="term" value="C:cytoplasm"/>
    <property type="evidence" value="ECO:0007669"/>
    <property type="project" value="UniProtKB-SubCell"/>
</dbReference>
<evidence type="ECO:0000256" key="7">
    <source>
        <dbReference type="ARBA" id="ARBA00022629"/>
    </source>
</evidence>
<comment type="similarity">
    <text evidence="2 12 13">Belongs to the xylose isomerase family.</text>
</comment>
<evidence type="ECO:0000256" key="6">
    <source>
        <dbReference type="ARBA" id="ARBA00022490"/>
    </source>
</evidence>
<evidence type="ECO:0000256" key="5">
    <source>
        <dbReference type="ARBA" id="ARBA00018232"/>
    </source>
</evidence>
<comment type="subunit">
    <text evidence="3 12 14">Homotetramer.</text>
</comment>
<dbReference type="PANTHER" id="PTHR48408">
    <property type="match status" value="1"/>
</dbReference>
<keyword evidence="12" id="KW-0460">Magnesium</keyword>
<keyword evidence="6 12" id="KW-0963">Cytoplasm</keyword>